<name>A0A1R3H9C4_9ROSI</name>
<organism evidence="1 2">
    <name type="scientific">Corchorus olitorius</name>
    <dbReference type="NCBI Taxonomy" id="93759"/>
    <lineage>
        <taxon>Eukaryota</taxon>
        <taxon>Viridiplantae</taxon>
        <taxon>Streptophyta</taxon>
        <taxon>Embryophyta</taxon>
        <taxon>Tracheophyta</taxon>
        <taxon>Spermatophyta</taxon>
        <taxon>Magnoliopsida</taxon>
        <taxon>eudicotyledons</taxon>
        <taxon>Gunneridae</taxon>
        <taxon>Pentapetalae</taxon>
        <taxon>rosids</taxon>
        <taxon>malvids</taxon>
        <taxon>Malvales</taxon>
        <taxon>Malvaceae</taxon>
        <taxon>Grewioideae</taxon>
        <taxon>Apeibeae</taxon>
        <taxon>Corchorus</taxon>
    </lineage>
</organism>
<reference evidence="2" key="1">
    <citation type="submission" date="2013-09" db="EMBL/GenBank/DDBJ databases">
        <title>Corchorus olitorius genome sequencing.</title>
        <authorList>
            <person name="Alam M."/>
            <person name="Haque M.S."/>
            <person name="Islam M.S."/>
            <person name="Emdad E.M."/>
            <person name="Islam M.M."/>
            <person name="Ahmed B."/>
            <person name="Halim A."/>
            <person name="Hossen Q.M.M."/>
            <person name="Hossain M.Z."/>
            <person name="Ahmed R."/>
            <person name="Khan M.M."/>
            <person name="Islam R."/>
            <person name="Rashid M.M."/>
            <person name="Khan S.A."/>
            <person name="Rahman M.S."/>
            <person name="Alam M."/>
            <person name="Yahiya A.S."/>
            <person name="Khan M.S."/>
            <person name="Azam M.S."/>
            <person name="Haque T."/>
            <person name="Lashkar M.Z.H."/>
            <person name="Akhand A.I."/>
            <person name="Morshed G."/>
            <person name="Roy S."/>
            <person name="Uddin K.S."/>
            <person name="Rabeya T."/>
            <person name="Hossain A.S."/>
            <person name="Chowdhury A."/>
            <person name="Snigdha A.R."/>
            <person name="Mortoza M.S."/>
            <person name="Matin S.A."/>
            <person name="Hoque S.M.E."/>
            <person name="Islam M.K."/>
            <person name="Roy D.K."/>
            <person name="Haider R."/>
            <person name="Moosa M.M."/>
            <person name="Elias S.M."/>
            <person name="Hasan A.M."/>
            <person name="Jahan S."/>
            <person name="Shafiuddin M."/>
            <person name="Mahmood N."/>
            <person name="Shommy N.S."/>
        </authorList>
    </citation>
    <scope>NUCLEOTIDE SEQUENCE [LARGE SCALE GENOMIC DNA]</scope>
    <source>
        <strain evidence="2">cv. O-4</strain>
    </source>
</reference>
<dbReference type="Proteomes" id="UP000187203">
    <property type="component" value="Unassembled WGS sequence"/>
</dbReference>
<dbReference type="InterPro" id="IPR036397">
    <property type="entry name" value="RNaseH_sf"/>
</dbReference>
<keyword evidence="2" id="KW-1185">Reference proteome</keyword>
<comment type="caution">
    <text evidence="1">The sequence shown here is derived from an EMBL/GenBank/DDBJ whole genome shotgun (WGS) entry which is preliminary data.</text>
</comment>
<evidence type="ECO:0000313" key="2">
    <source>
        <dbReference type="Proteomes" id="UP000187203"/>
    </source>
</evidence>
<dbReference type="OrthoDB" id="155387at2759"/>
<dbReference type="AlphaFoldDB" id="A0A1R3H9C4"/>
<evidence type="ECO:0000313" key="1">
    <source>
        <dbReference type="EMBL" id="OMO66964.1"/>
    </source>
</evidence>
<accession>A0A1R3H9C4</accession>
<sequence>MASLYSMSIRIIQRIWKQSGYGEHGDVSHQRTKNCGRKRVEFDLALFEDIPLHKRTSLTTLACAINMSKTILFRISRAGDEEDPLRTCSSKHFIGKVMFLVAIARPRFDAQGDNARPHIDKNDVAFHQAALKEGLDIRLTNQPPNSPDLNVLDLGFFSAIQSLHYQKAPRNVDELVAAVQKSLDGFPAGNSNCIFLTLQQCIMIETMKAGGSNRYKIPHISKAMLERDDKLPTQMNCDAALVQEVVDLFS</sequence>
<dbReference type="Gene3D" id="3.30.420.10">
    <property type="entry name" value="Ribonuclease H-like superfamily/Ribonuclease H"/>
    <property type="match status" value="1"/>
</dbReference>
<proteinExistence type="predicted"/>
<gene>
    <name evidence="1" type="ORF">COLO4_30277</name>
</gene>
<dbReference type="PANTHER" id="PTHR47169:SF2">
    <property type="entry name" value="OS01G0541250 PROTEIN"/>
    <property type="match status" value="1"/>
</dbReference>
<dbReference type="PANTHER" id="PTHR47169">
    <property type="entry name" value="OS01G0541250 PROTEIN"/>
    <property type="match status" value="1"/>
</dbReference>
<dbReference type="GO" id="GO:0003676">
    <property type="term" value="F:nucleic acid binding"/>
    <property type="evidence" value="ECO:0007669"/>
    <property type="project" value="InterPro"/>
</dbReference>
<dbReference type="EMBL" id="AWUE01020694">
    <property type="protein sequence ID" value="OMO66964.1"/>
    <property type="molecule type" value="Genomic_DNA"/>
</dbReference>
<protein>
    <submittedName>
        <fullName evidence="1">Uncharacterized protein</fullName>
    </submittedName>
</protein>